<feature type="compositionally biased region" description="Low complexity" evidence="1">
    <location>
        <begin position="285"/>
        <end position="321"/>
    </location>
</feature>
<feature type="transmembrane region" description="Helical" evidence="2">
    <location>
        <begin position="384"/>
        <end position="406"/>
    </location>
</feature>
<keyword evidence="2" id="KW-0472">Membrane</keyword>
<feature type="compositionally biased region" description="Low complexity" evidence="1">
    <location>
        <begin position="258"/>
        <end position="267"/>
    </location>
</feature>
<keyword evidence="2" id="KW-1133">Transmembrane helix</keyword>
<sequence>MRRSTARVMAASLGLAGIGAGLVWLTAPAGATVDTLSAYACLDSNSDVNVKLNDPSAAIGTYTLTLSGPNHANDANPPLPTVVNVDNTTVTVKLNGTIEAGDRVLAADVNGSTRSLNIATRCSFESPDYTIPVPTVDADAKSSGACVTTSDTAAVSATLQNWANPNTYAYRKATGLDSVPYTVSLVDPQNNVADVATIDTTGVAATGGACLTASFSRPTTFSVQFVAVDGTAAHAEVRVKPASVTVTPSRTPTPPTHTPTTPKPSTTSGGGVASTSQRIDAPSVAAPSQQAGGSATAGAAGSSRATASSSGTGAASASGTGSSAGGTGSSAGSSSAQSTPSPSAAGSSAQQIAAAARFGSDGTRVIADPPLDGRSRIFVWQTDAALIVLVDALAISALIGGVVWSAKRR</sequence>
<feature type="compositionally biased region" description="Low complexity" evidence="1">
    <location>
        <begin position="330"/>
        <end position="352"/>
    </location>
</feature>
<gene>
    <name evidence="3" type="ORF">M6D93_13345</name>
</gene>
<evidence type="ECO:0000313" key="3">
    <source>
        <dbReference type="EMBL" id="UQX87282.1"/>
    </source>
</evidence>
<keyword evidence="2" id="KW-0812">Transmembrane</keyword>
<dbReference type="RefSeq" id="WP_249769773.1">
    <property type="nucleotide sequence ID" value="NZ_CP097332.1"/>
</dbReference>
<feature type="region of interest" description="Disordered" evidence="1">
    <location>
        <begin position="241"/>
        <end position="352"/>
    </location>
</feature>
<protein>
    <submittedName>
        <fullName evidence="3">Uncharacterized protein</fullName>
    </submittedName>
</protein>
<accession>A0ABY4QW11</accession>
<proteinExistence type="predicted"/>
<name>A0ABY4QW11_9ACTN</name>
<dbReference type="Proteomes" id="UP001056336">
    <property type="component" value="Chromosome"/>
</dbReference>
<evidence type="ECO:0000256" key="2">
    <source>
        <dbReference type="SAM" id="Phobius"/>
    </source>
</evidence>
<evidence type="ECO:0000313" key="4">
    <source>
        <dbReference type="Proteomes" id="UP001056336"/>
    </source>
</evidence>
<evidence type="ECO:0000256" key="1">
    <source>
        <dbReference type="SAM" id="MobiDB-lite"/>
    </source>
</evidence>
<reference evidence="3" key="2">
    <citation type="submission" date="2022-05" db="EMBL/GenBank/DDBJ databases">
        <authorList>
            <person name="Kim J.-S."/>
            <person name="Lee K."/>
            <person name="Suh M."/>
            <person name="Eom M."/>
            <person name="Kim J.-S."/>
            <person name="Kim D.-S."/>
            <person name="Ko S.-H."/>
            <person name="Shin Y."/>
            <person name="Lee J.-S."/>
        </authorList>
    </citation>
    <scope>NUCLEOTIDE SEQUENCE</scope>
    <source>
        <strain evidence="3">N237</strain>
    </source>
</reference>
<reference evidence="3" key="1">
    <citation type="journal article" date="2018" name="Int. J. Syst. Evol. Microbiol.">
        <title>Jatrophihabitans telluris sp. nov., isolated from sediment soil of lava forest wetlands and the emended description of the genus Jatrophihabitans.</title>
        <authorList>
            <person name="Lee K.C."/>
            <person name="Suh M.K."/>
            <person name="Eom M.K."/>
            <person name="Kim K.K."/>
            <person name="Kim J.S."/>
            <person name="Kim D.S."/>
            <person name="Ko S.H."/>
            <person name="Shin Y.K."/>
            <person name="Lee J.S."/>
        </authorList>
    </citation>
    <scope>NUCLEOTIDE SEQUENCE</scope>
    <source>
        <strain evidence="3">N237</strain>
    </source>
</reference>
<organism evidence="3 4">
    <name type="scientific">Jatrophihabitans telluris</name>
    <dbReference type="NCBI Taxonomy" id="2038343"/>
    <lineage>
        <taxon>Bacteria</taxon>
        <taxon>Bacillati</taxon>
        <taxon>Actinomycetota</taxon>
        <taxon>Actinomycetes</taxon>
        <taxon>Jatrophihabitantales</taxon>
        <taxon>Jatrophihabitantaceae</taxon>
        <taxon>Jatrophihabitans</taxon>
    </lineage>
</organism>
<keyword evidence="4" id="KW-1185">Reference proteome</keyword>
<dbReference type="EMBL" id="CP097332">
    <property type="protein sequence ID" value="UQX87282.1"/>
    <property type="molecule type" value="Genomic_DNA"/>
</dbReference>
<feature type="compositionally biased region" description="Low complexity" evidence="1">
    <location>
        <begin position="241"/>
        <end position="250"/>
    </location>
</feature>